<dbReference type="Proteomes" id="UP000239649">
    <property type="component" value="Unassembled WGS sequence"/>
</dbReference>
<accession>A0A2P6V6R6</accession>
<dbReference type="PANTHER" id="PTHR46041">
    <property type="entry name" value="MITOCHONDRIAL INNER MEMBRANE PROTEASE SUBUNIT 2"/>
    <property type="match status" value="1"/>
</dbReference>
<dbReference type="PANTHER" id="PTHR46041:SF2">
    <property type="entry name" value="MITOCHONDRIAL INNER MEMBRANE PROTEASE SUBUNIT 2"/>
    <property type="match status" value="1"/>
</dbReference>
<dbReference type="InterPro" id="IPR019533">
    <property type="entry name" value="Peptidase_S26"/>
</dbReference>
<keyword evidence="8" id="KW-1185">Reference proteome</keyword>
<dbReference type="GO" id="GO:0042720">
    <property type="term" value="C:mitochondrial inner membrane peptidase complex"/>
    <property type="evidence" value="ECO:0007669"/>
    <property type="project" value="InterPro"/>
</dbReference>
<organism evidence="7 8">
    <name type="scientific">Micractinium conductrix</name>
    <dbReference type="NCBI Taxonomy" id="554055"/>
    <lineage>
        <taxon>Eukaryota</taxon>
        <taxon>Viridiplantae</taxon>
        <taxon>Chlorophyta</taxon>
        <taxon>core chlorophytes</taxon>
        <taxon>Trebouxiophyceae</taxon>
        <taxon>Chlorellales</taxon>
        <taxon>Chlorellaceae</taxon>
        <taxon>Chlorella clade</taxon>
        <taxon>Micractinium</taxon>
    </lineage>
</organism>
<gene>
    <name evidence="7" type="ORF">C2E20_6774</name>
</gene>
<keyword evidence="4" id="KW-0378">Hydrolase</keyword>
<dbReference type="GO" id="GO:0004252">
    <property type="term" value="F:serine-type endopeptidase activity"/>
    <property type="evidence" value="ECO:0007669"/>
    <property type="project" value="InterPro"/>
</dbReference>
<evidence type="ECO:0000313" key="8">
    <source>
        <dbReference type="Proteomes" id="UP000239649"/>
    </source>
</evidence>
<dbReference type="Gene3D" id="2.10.109.10">
    <property type="entry name" value="Umud Fragment, subunit A"/>
    <property type="match status" value="1"/>
</dbReference>
<dbReference type="EMBL" id="LHPF02000024">
    <property type="protein sequence ID" value="PSC69783.1"/>
    <property type="molecule type" value="Genomic_DNA"/>
</dbReference>
<protein>
    <submittedName>
        <fullName evidence="7">Inner membrane protease subunit 2</fullName>
    </submittedName>
</protein>
<reference evidence="7 8" key="1">
    <citation type="journal article" date="2018" name="Plant J.">
        <title>Genome sequences of Chlorella sorokiniana UTEX 1602 and Micractinium conductrix SAG 241.80: implications to maltose excretion by a green alga.</title>
        <authorList>
            <person name="Arriola M.B."/>
            <person name="Velmurugan N."/>
            <person name="Zhang Y."/>
            <person name="Plunkett M.H."/>
            <person name="Hondzo H."/>
            <person name="Barney B.M."/>
        </authorList>
    </citation>
    <scope>NUCLEOTIDE SEQUENCE [LARGE SCALE GENOMIC DNA]</scope>
    <source>
        <strain evidence="7 8">SAG 241.80</strain>
    </source>
</reference>
<sequence length="394" mass="42746">MGIPILRPDPDPLPPHKGYFCPHVTANEVGSYAGEVLVRQQEAAAAAFVPLVSVDAGTLQPAWAGQRLHWLCGAPNEDGAFFRVHSTGQLEYLGTTRHPSPDWLGFAEEGAAAAAERPVSPGYVEYSAQEAEEGSDDDEGYHDAPAVFLGGEPPTLPAGQRPTCLRCSGPMHFVGLVELDVFSDELDDEGACVLLFYCDECRRRMGLREFITSSRLMWLGVAYAFSDCIASVRVLDPLECRADGSGGTTSGGGGSDGMITVLVDKFSLRLFRYHRGELIVLKSPEEPRRWLARRLVGLEGDFVSVAGSRTERVPKGCCWVEADGGLQAVGVDSRVAWGSVPLALIEGRVHRVLWPPARWGELQPQPSPSGTRVVGKNGSLEFLHPPGEHEDWWS</sequence>
<evidence type="ECO:0000256" key="3">
    <source>
        <dbReference type="ARBA" id="ARBA00022692"/>
    </source>
</evidence>
<name>A0A2P6V6R6_9CHLO</name>
<dbReference type="CDD" id="cd06530">
    <property type="entry name" value="S26_SPase_I"/>
    <property type="match status" value="1"/>
</dbReference>
<evidence type="ECO:0000256" key="4">
    <source>
        <dbReference type="ARBA" id="ARBA00022801"/>
    </source>
</evidence>
<evidence type="ECO:0000256" key="6">
    <source>
        <dbReference type="ARBA" id="ARBA00023136"/>
    </source>
</evidence>
<keyword evidence="6" id="KW-0472">Membrane</keyword>
<evidence type="ECO:0000313" key="7">
    <source>
        <dbReference type="EMBL" id="PSC69783.1"/>
    </source>
</evidence>
<dbReference type="OrthoDB" id="9996127at2759"/>
<dbReference type="GO" id="GO:0006465">
    <property type="term" value="P:signal peptide processing"/>
    <property type="evidence" value="ECO:0007669"/>
    <property type="project" value="InterPro"/>
</dbReference>
<comment type="subcellular location">
    <subcellularLocation>
        <location evidence="1">Membrane</location>
        <topology evidence="1">Single-pass membrane protein</topology>
    </subcellularLocation>
</comment>
<evidence type="ECO:0000256" key="5">
    <source>
        <dbReference type="ARBA" id="ARBA00022989"/>
    </source>
</evidence>
<evidence type="ECO:0000256" key="1">
    <source>
        <dbReference type="ARBA" id="ARBA00004167"/>
    </source>
</evidence>
<dbReference type="InterPro" id="IPR037730">
    <property type="entry name" value="IMP2"/>
</dbReference>
<evidence type="ECO:0000256" key="2">
    <source>
        <dbReference type="ARBA" id="ARBA00022670"/>
    </source>
</evidence>
<dbReference type="InterPro" id="IPR036286">
    <property type="entry name" value="LexA/Signal_pep-like_sf"/>
</dbReference>
<proteinExistence type="predicted"/>
<dbReference type="STRING" id="554055.A0A2P6V6R6"/>
<dbReference type="AlphaFoldDB" id="A0A2P6V6R6"/>
<keyword evidence="2 7" id="KW-0645">Protease</keyword>
<keyword evidence="3" id="KW-0812">Transmembrane</keyword>
<dbReference type="SUPFAM" id="SSF51306">
    <property type="entry name" value="LexA/Signal peptidase"/>
    <property type="match status" value="1"/>
</dbReference>
<keyword evidence="5" id="KW-1133">Transmembrane helix</keyword>
<dbReference type="GO" id="GO:0006627">
    <property type="term" value="P:protein processing involved in protein targeting to mitochondrion"/>
    <property type="evidence" value="ECO:0007669"/>
    <property type="project" value="InterPro"/>
</dbReference>
<comment type="caution">
    <text evidence="7">The sequence shown here is derived from an EMBL/GenBank/DDBJ whole genome shotgun (WGS) entry which is preliminary data.</text>
</comment>